<dbReference type="GO" id="GO:0005975">
    <property type="term" value="P:carbohydrate metabolic process"/>
    <property type="evidence" value="ECO:0007669"/>
    <property type="project" value="InterPro"/>
</dbReference>
<evidence type="ECO:0000313" key="11">
    <source>
        <dbReference type="Proteomes" id="UP000011715"/>
    </source>
</evidence>
<dbReference type="Gene3D" id="3.10.50.10">
    <property type="match status" value="1"/>
</dbReference>
<feature type="domain" description="Chitin-binding type-1" evidence="7">
    <location>
        <begin position="89"/>
        <end position="132"/>
    </location>
</feature>
<dbReference type="PROSITE" id="PS50941">
    <property type="entry name" value="CHIT_BIND_I_2"/>
    <property type="match status" value="1"/>
</dbReference>
<dbReference type="InterPro" id="IPR029070">
    <property type="entry name" value="Chitinase_insertion_sf"/>
</dbReference>
<dbReference type="SUPFAM" id="SSF51445">
    <property type="entry name" value="(Trans)glycosidases"/>
    <property type="match status" value="1"/>
</dbReference>
<dbReference type="Pfam" id="PF00187">
    <property type="entry name" value="Chitin_bind_1"/>
    <property type="match status" value="1"/>
</dbReference>
<protein>
    <recommendedName>
        <fullName evidence="2">chitinase</fullName>
        <ecNumber evidence="2">3.2.1.14</ecNumber>
    </recommendedName>
</protein>
<dbReference type="InterPro" id="IPR017853">
    <property type="entry name" value="GH"/>
</dbReference>
<comment type="similarity">
    <text evidence="1">Belongs to the glycosyl hydrolase 18 family. Chitinase class V subfamily.</text>
</comment>
<evidence type="ECO:0000259" key="8">
    <source>
        <dbReference type="PROSITE" id="PS51910"/>
    </source>
</evidence>
<keyword evidence="3 4" id="KW-0147">Chitin-binding</keyword>
<dbReference type="EnsemblFungi" id="MAPG_08856T0">
    <property type="protein sequence ID" value="MAPG_08856T0"/>
    <property type="gene ID" value="MAPG_08856"/>
</dbReference>
<dbReference type="InterPro" id="IPR018371">
    <property type="entry name" value="Chitin-binding_1_CS"/>
</dbReference>
<dbReference type="CDD" id="cd00035">
    <property type="entry name" value="ChtBD1"/>
    <property type="match status" value="1"/>
</dbReference>
<evidence type="ECO:0000256" key="6">
    <source>
        <dbReference type="SAM" id="SignalP"/>
    </source>
</evidence>
<dbReference type="SMART" id="SM00270">
    <property type="entry name" value="ChtBD1"/>
    <property type="match status" value="1"/>
</dbReference>
<dbReference type="Gene3D" id="3.30.60.10">
    <property type="entry name" value="Endochitinase-like"/>
    <property type="match status" value="1"/>
</dbReference>
<reference evidence="11" key="2">
    <citation type="submission" date="2010-05" db="EMBL/GenBank/DDBJ databases">
        <title>The genome sequence of Magnaporthe poae strain ATCC 64411.</title>
        <authorList>
            <person name="Ma L.-J."/>
            <person name="Dead R."/>
            <person name="Young S."/>
            <person name="Zeng Q."/>
            <person name="Koehrsen M."/>
            <person name="Alvarado L."/>
            <person name="Berlin A."/>
            <person name="Chapman S.B."/>
            <person name="Chen Z."/>
            <person name="Freedman E."/>
            <person name="Gellesch M."/>
            <person name="Goldberg J."/>
            <person name="Griggs A."/>
            <person name="Gujja S."/>
            <person name="Heilman E.R."/>
            <person name="Heiman D."/>
            <person name="Hepburn T."/>
            <person name="Howarth C."/>
            <person name="Jen D."/>
            <person name="Larson L."/>
            <person name="Mehta T."/>
            <person name="Neiman D."/>
            <person name="Pearson M."/>
            <person name="Roberts A."/>
            <person name="Saif S."/>
            <person name="Shea T."/>
            <person name="Shenoy N."/>
            <person name="Sisk P."/>
            <person name="Stolte C."/>
            <person name="Sykes S."/>
            <person name="Walk T."/>
            <person name="White J."/>
            <person name="Yandava C."/>
            <person name="Haas B."/>
            <person name="Nusbaum C."/>
            <person name="Birren B."/>
        </authorList>
    </citation>
    <scope>NUCLEOTIDE SEQUENCE [LARGE SCALE GENOMIC DNA]</scope>
    <source>
        <strain evidence="11">ATCC 64411 / 73-15</strain>
    </source>
</reference>
<dbReference type="PANTHER" id="PTHR11177:SF397">
    <property type="entry name" value="CHITINASE"/>
    <property type="match status" value="1"/>
</dbReference>
<dbReference type="SMART" id="SM00636">
    <property type="entry name" value="Glyco_18"/>
    <property type="match status" value="1"/>
</dbReference>
<feature type="disulfide bond" evidence="4">
    <location>
        <begin position="126"/>
        <end position="130"/>
    </location>
</feature>
<dbReference type="AlphaFoldDB" id="A0A0C4E8F5"/>
<dbReference type="InterPro" id="IPR001223">
    <property type="entry name" value="Glyco_hydro18_cat"/>
</dbReference>
<evidence type="ECO:0000256" key="2">
    <source>
        <dbReference type="ARBA" id="ARBA00012729"/>
    </source>
</evidence>
<gene>
    <name evidence="9" type="ORF">MAPG_08856</name>
</gene>
<evidence type="ECO:0000256" key="4">
    <source>
        <dbReference type="PROSITE-ProRule" id="PRU00261"/>
    </source>
</evidence>
<dbReference type="STRING" id="644358.A0A0C4E8F5"/>
<dbReference type="PROSITE" id="PS00026">
    <property type="entry name" value="CHIT_BIND_I_1"/>
    <property type="match status" value="1"/>
</dbReference>
<dbReference type="EMBL" id="ADBL01002158">
    <property type="status" value="NOT_ANNOTATED_CDS"/>
    <property type="molecule type" value="Genomic_DNA"/>
</dbReference>
<dbReference type="OrthoDB" id="73875at2759"/>
<dbReference type="PROSITE" id="PS51910">
    <property type="entry name" value="GH18_2"/>
    <property type="match status" value="1"/>
</dbReference>
<dbReference type="EMBL" id="GL876973">
    <property type="protein sequence ID" value="KLU89887.1"/>
    <property type="molecule type" value="Genomic_DNA"/>
</dbReference>
<keyword evidence="6" id="KW-0732">Signal</keyword>
<dbReference type="VEuPathDB" id="FungiDB:MAPG_08856"/>
<reference evidence="10" key="5">
    <citation type="submission" date="2015-06" db="UniProtKB">
        <authorList>
            <consortium name="EnsemblFungi"/>
        </authorList>
    </citation>
    <scope>IDENTIFICATION</scope>
    <source>
        <strain evidence="10">ATCC 64411</strain>
    </source>
</reference>
<dbReference type="InterPro" id="IPR036861">
    <property type="entry name" value="Endochitinase-like_sf"/>
</dbReference>
<dbReference type="SUPFAM" id="SSF57016">
    <property type="entry name" value="Plant lectins/antimicrobial peptides"/>
    <property type="match status" value="1"/>
</dbReference>
<feature type="chain" id="PRO_5007393490" description="chitinase" evidence="6">
    <location>
        <begin position="24"/>
        <end position="821"/>
    </location>
</feature>
<reference evidence="9" key="1">
    <citation type="submission" date="2010-05" db="EMBL/GenBank/DDBJ databases">
        <title>The Genome Sequence of Magnaporthe poae strain ATCC 64411.</title>
        <authorList>
            <consortium name="The Broad Institute Genome Sequencing Platform"/>
            <consortium name="Broad Institute Genome Sequencing Center for Infectious Disease"/>
            <person name="Ma L.-J."/>
            <person name="Dead R."/>
            <person name="Young S."/>
            <person name="Zeng Q."/>
            <person name="Koehrsen M."/>
            <person name="Alvarado L."/>
            <person name="Berlin A."/>
            <person name="Chapman S.B."/>
            <person name="Chen Z."/>
            <person name="Freedman E."/>
            <person name="Gellesch M."/>
            <person name="Goldberg J."/>
            <person name="Griggs A."/>
            <person name="Gujja S."/>
            <person name="Heilman E.R."/>
            <person name="Heiman D."/>
            <person name="Hepburn T."/>
            <person name="Howarth C."/>
            <person name="Jen D."/>
            <person name="Larson L."/>
            <person name="Mehta T."/>
            <person name="Neiman D."/>
            <person name="Pearson M."/>
            <person name="Roberts A."/>
            <person name="Saif S."/>
            <person name="Shea T."/>
            <person name="Shenoy N."/>
            <person name="Sisk P."/>
            <person name="Stolte C."/>
            <person name="Sykes S."/>
            <person name="Walk T."/>
            <person name="White J."/>
            <person name="Yandava C."/>
            <person name="Haas B."/>
            <person name="Nusbaum C."/>
            <person name="Birren B."/>
        </authorList>
    </citation>
    <scope>NUCLEOTIDE SEQUENCE</scope>
    <source>
        <strain evidence="9">ATCC 64411</strain>
    </source>
</reference>
<reference evidence="9" key="3">
    <citation type="submission" date="2011-03" db="EMBL/GenBank/DDBJ databases">
        <title>Annotation of Magnaporthe poae ATCC 64411.</title>
        <authorList>
            <person name="Ma L.-J."/>
            <person name="Dead R."/>
            <person name="Young S.K."/>
            <person name="Zeng Q."/>
            <person name="Gargeya S."/>
            <person name="Fitzgerald M."/>
            <person name="Haas B."/>
            <person name="Abouelleil A."/>
            <person name="Alvarado L."/>
            <person name="Arachchi H.M."/>
            <person name="Berlin A."/>
            <person name="Brown A."/>
            <person name="Chapman S.B."/>
            <person name="Chen Z."/>
            <person name="Dunbar C."/>
            <person name="Freedman E."/>
            <person name="Gearin G."/>
            <person name="Gellesch M."/>
            <person name="Goldberg J."/>
            <person name="Griggs A."/>
            <person name="Gujja S."/>
            <person name="Heiman D."/>
            <person name="Howarth C."/>
            <person name="Larson L."/>
            <person name="Lui A."/>
            <person name="MacDonald P.J.P."/>
            <person name="Mehta T."/>
            <person name="Montmayeur A."/>
            <person name="Murphy C."/>
            <person name="Neiman D."/>
            <person name="Pearson M."/>
            <person name="Priest M."/>
            <person name="Roberts A."/>
            <person name="Saif S."/>
            <person name="Shea T."/>
            <person name="Shenoy N."/>
            <person name="Sisk P."/>
            <person name="Stolte C."/>
            <person name="Sykes S."/>
            <person name="Yandava C."/>
            <person name="Wortman J."/>
            <person name="Nusbaum C."/>
            <person name="Birren B."/>
        </authorList>
    </citation>
    <scope>NUCLEOTIDE SEQUENCE</scope>
    <source>
        <strain evidence="9">ATCC 64411</strain>
    </source>
</reference>
<dbReference type="GO" id="GO:0008843">
    <property type="term" value="F:endochitinase activity"/>
    <property type="evidence" value="ECO:0007669"/>
    <property type="project" value="UniProtKB-EC"/>
</dbReference>
<dbReference type="eggNOG" id="KOG2806">
    <property type="taxonomic scope" value="Eukaryota"/>
</dbReference>
<proteinExistence type="inferred from homology"/>
<feature type="disulfide bond" evidence="4">
    <location>
        <begin position="108"/>
        <end position="122"/>
    </location>
</feature>
<evidence type="ECO:0000313" key="9">
    <source>
        <dbReference type="EMBL" id="KLU89887.1"/>
    </source>
</evidence>
<dbReference type="PANTHER" id="PTHR11177">
    <property type="entry name" value="CHITINASE"/>
    <property type="match status" value="1"/>
</dbReference>
<dbReference type="Proteomes" id="UP000011715">
    <property type="component" value="Unassembled WGS sequence"/>
</dbReference>
<feature type="signal peptide" evidence="6">
    <location>
        <begin position="1"/>
        <end position="23"/>
    </location>
</feature>
<comment type="caution">
    <text evidence="4">Lacks conserved residue(s) required for the propagation of feature annotation.</text>
</comment>
<dbReference type="InterPro" id="IPR011583">
    <property type="entry name" value="Chitinase_II/V-like_cat"/>
</dbReference>
<feature type="domain" description="GH18" evidence="8">
    <location>
        <begin position="145"/>
        <end position="504"/>
    </location>
</feature>
<evidence type="ECO:0000256" key="5">
    <source>
        <dbReference type="SAM" id="MobiDB-lite"/>
    </source>
</evidence>
<keyword evidence="11" id="KW-1185">Reference proteome</keyword>
<dbReference type="Gene3D" id="3.20.20.80">
    <property type="entry name" value="Glycosidases"/>
    <property type="match status" value="1"/>
</dbReference>
<dbReference type="InterPro" id="IPR050314">
    <property type="entry name" value="Glycosyl_Hydrlase_18"/>
</dbReference>
<feature type="disulfide bond" evidence="4">
    <location>
        <begin position="103"/>
        <end position="115"/>
    </location>
</feature>
<dbReference type="InterPro" id="IPR001002">
    <property type="entry name" value="Chitin-bd_1"/>
</dbReference>
<name>A0A0C4E8F5_MAGP6</name>
<evidence type="ECO:0000313" key="10">
    <source>
        <dbReference type="EnsemblFungi" id="MAPG_08856T0"/>
    </source>
</evidence>
<evidence type="ECO:0000256" key="3">
    <source>
        <dbReference type="ARBA" id="ARBA00022669"/>
    </source>
</evidence>
<feature type="region of interest" description="Disordered" evidence="5">
    <location>
        <begin position="796"/>
        <end position="821"/>
    </location>
</feature>
<reference evidence="10" key="4">
    <citation type="journal article" date="2015" name="G3 (Bethesda)">
        <title>Genome sequences of three phytopathogenic species of the Magnaporthaceae family of fungi.</title>
        <authorList>
            <person name="Okagaki L.H."/>
            <person name="Nunes C.C."/>
            <person name="Sailsbery J."/>
            <person name="Clay B."/>
            <person name="Brown D."/>
            <person name="John T."/>
            <person name="Oh Y."/>
            <person name="Young N."/>
            <person name="Fitzgerald M."/>
            <person name="Haas B.J."/>
            <person name="Zeng Q."/>
            <person name="Young S."/>
            <person name="Adiconis X."/>
            <person name="Fan L."/>
            <person name="Levin J.Z."/>
            <person name="Mitchell T.K."/>
            <person name="Okubara P.A."/>
            <person name="Farman M.L."/>
            <person name="Kohn L.M."/>
            <person name="Birren B."/>
            <person name="Ma L.-J."/>
            <person name="Dean R.A."/>
        </authorList>
    </citation>
    <scope>NUCLEOTIDE SEQUENCE</scope>
    <source>
        <strain evidence="10">ATCC 64411 / 73-15</strain>
    </source>
</reference>
<dbReference type="SUPFAM" id="SSF54556">
    <property type="entry name" value="Chitinase insertion domain"/>
    <property type="match status" value="1"/>
</dbReference>
<organism evidence="10 11">
    <name type="scientific">Magnaporthiopsis poae (strain ATCC 64411 / 73-15)</name>
    <name type="common">Kentucky bluegrass fungus</name>
    <name type="synonym">Magnaporthe poae</name>
    <dbReference type="NCBI Taxonomy" id="644358"/>
    <lineage>
        <taxon>Eukaryota</taxon>
        <taxon>Fungi</taxon>
        <taxon>Dikarya</taxon>
        <taxon>Ascomycota</taxon>
        <taxon>Pezizomycotina</taxon>
        <taxon>Sordariomycetes</taxon>
        <taxon>Sordariomycetidae</taxon>
        <taxon>Magnaporthales</taxon>
        <taxon>Magnaporthaceae</taxon>
        <taxon>Magnaporthiopsis</taxon>
    </lineage>
</organism>
<keyword evidence="4" id="KW-1015">Disulfide bond</keyword>
<sequence length="821" mass="92398">MFASRLTVWLWLSLLWLFALVESSSDLQPANLTGVTPFSHLFGRQSGLPQGKCMKEIPCPIHACCNGEDCGFDPDVHCGDRCVSKCDAKAECGRFADPPGKECPIHVCCSEHGFCGVEKDFCNDNCQSNCAQPGPTSPHNTDVRDLVIGYVEGWAFSRRGCAQRTLDALRIDSLTHLFVAFGYIQPKTFKVAPMREARDLYKITNLKQLAPGLKIWIALGGWSYSDNSTDTQPVWGDMASSPENRAKFLGELEKFMIHYGFDGVDYDWEYPGATDRGGKPRDGKNFVELVKDTRAHFKSLNRGWGVSFTAPSSLWYMRHFEIGDMMEHVDFVNLMTYDLFGSWDKQSNWIGPHVYGHTNLTVIKKALDLLWRNGVPANQVNLGIGFYGRTYVLQSPDCDKPGCRFAEEGRAGGCSGQGGYMSYQDIAQIRESSKPPVVTDKENAIKYFRYDETQWVSFDDEETLKWKVEFANSVGLRGLFIWAVTQDTHKNDLLNALLQPDGLGKFKDRNGLRSDIDDWKSKTFNNCQFSACGSECGIGLVEIANIRCDISGGQAPRKKLCCPFSAAPDPKFCTWRANKNWFSCGSDEDNRNNKVKCAQDEEKIISDHWFIDAKGRDDTCSFGTEADYCCKTEGEAVCKWTDNCIKPDEGFACPVSMRYVSKNNVGFRTCPGWNRHETEATWQQLCCDKTVDPDCRWLGDPKTNCAAECAPDEVDLGRHRYGGGEDCVDPRYPPDDFYQYGHPPGYPGNTGRLLCCKRNTIRYKVKALPVPLEYLFDQNIEADEEQSFDIKVDYDGGNESHHPNENSFGWHIMSGPPNRKD</sequence>
<evidence type="ECO:0000259" key="7">
    <source>
        <dbReference type="PROSITE" id="PS50941"/>
    </source>
</evidence>
<dbReference type="EC" id="3.2.1.14" evidence="2"/>
<evidence type="ECO:0000256" key="1">
    <source>
        <dbReference type="ARBA" id="ARBA00008682"/>
    </source>
</evidence>
<accession>A0A0C4E8F5</accession>
<dbReference type="GO" id="GO:0008061">
    <property type="term" value="F:chitin binding"/>
    <property type="evidence" value="ECO:0007669"/>
    <property type="project" value="UniProtKB-UniRule"/>
</dbReference>
<dbReference type="Pfam" id="PF00704">
    <property type="entry name" value="Glyco_hydro_18"/>
    <property type="match status" value="1"/>
</dbReference>